<keyword evidence="1" id="KW-0472">Membrane</keyword>
<sequence>MPTDRRADDPAQADRWWAGYHPRAAAPAVVGAAVASLLVWTGRWYLDDLSELAARFGALAVFALAWGVWPALAAVYLYRAATYTYRLTDRAVLVDFGFRHPPVPPLWLSEITEVRSGAGWANRLVGVGWVEIRTAGRVVRLVGVRRAAERAARVRAAVGQTKTAPPPKHD</sequence>
<evidence type="ECO:0008006" key="4">
    <source>
        <dbReference type="Google" id="ProtNLM"/>
    </source>
</evidence>
<evidence type="ECO:0000256" key="1">
    <source>
        <dbReference type="SAM" id="Phobius"/>
    </source>
</evidence>
<gene>
    <name evidence="2" type="ORF">FTUN_3526</name>
</gene>
<keyword evidence="1" id="KW-1133">Transmembrane helix</keyword>
<organism evidence="2 3">
    <name type="scientific">Frigoriglobus tundricola</name>
    <dbReference type="NCBI Taxonomy" id="2774151"/>
    <lineage>
        <taxon>Bacteria</taxon>
        <taxon>Pseudomonadati</taxon>
        <taxon>Planctomycetota</taxon>
        <taxon>Planctomycetia</taxon>
        <taxon>Gemmatales</taxon>
        <taxon>Gemmataceae</taxon>
        <taxon>Frigoriglobus</taxon>
    </lineage>
</organism>
<reference evidence="3" key="1">
    <citation type="submission" date="2020-05" db="EMBL/GenBank/DDBJ databases">
        <title>Frigoriglobus tundricola gen. nov., sp. nov., a psychrotolerant cellulolytic planctomycete of the family Gemmataceae with two divergent copies of 16S rRNA gene.</title>
        <authorList>
            <person name="Kulichevskaya I.S."/>
            <person name="Ivanova A.A."/>
            <person name="Naumoff D.G."/>
            <person name="Beletsky A.V."/>
            <person name="Rijpstra W.I.C."/>
            <person name="Sinninghe Damste J.S."/>
            <person name="Mardanov A.V."/>
            <person name="Ravin N.V."/>
            <person name="Dedysh S.N."/>
        </authorList>
    </citation>
    <scope>NUCLEOTIDE SEQUENCE [LARGE SCALE GENOMIC DNA]</scope>
    <source>
        <strain evidence="3">PL17</strain>
    </source>
</reference>
<keyword evidence="3" id="KW-1185">Reference proteome</keyword>
<feature type="transmembrane region" description="Helical" evidence="1">
    <location>
        <begin position="24"/>
        <end position="46"/>
    </location>
</feature>
<dbReference type="EMBL" id="CP053452">
    <property type="protein sequence ID" value="QJW95972.1"/>
    <property type="molecule type" value="Genomic_DNA"/>
</dbReference>
<dbReference type="RefSeq" id="WP_171471640.1">
    <property type="nucleotide sequence ID" value="NZ_CP053452.2"/>
</dbReference>
<feature type="transmembrane region" description="Helical" evidence="1">
    <location>
        <begin position="52"/>
        <end position="78"/>
    </location>
</feature>
<dbReference type="Proteomes" id="UP000503447">
    <property type="component" value="Chromosome"/>
</dbReference>
<protein>
    <recommendedName>
        <fullName evidence="4">DUF304 domain-containing protein</fullName>
    </recommendedName>
</protein>
<dbReference type="AlphaFoldDB" id="A0A6M5YSM4"/>
<name>A0A6M5YSM4_9BACT</name>
<evidence type="ECO:0000313" key="3">
    <source>
        <dbReference type="Proteomes" id="UP000503447"/>
    </source>
</evidence>
<dbReference type="KEGG" id="ftj:FTUN_3526"/>
<keyword evidence="1" id="KW-0812">Transmembrane</keyword>
<accession>A0A6M5YSM4</accession>
<proteinExistence type="predicted"/>
<evidence type="ECO:0000313" key="2">
    <source>
        <dbReference type="EMBL" id="QJW95972.1"/>
    </source>
</evidence>